<reference evidence="4" key="1">
    <citation type="journal article" date="2019" name="Int. J. Syst. Evol. Microbiol.">
        <title>The Global Catalogue of Microorganisms (GCM) 10K type strain sequencing project: providing services to taxonomists for standard genome sequencing and annotation.</title>
        <authorList>
            <consortium name="The Broad Institute Genomics Platform"/>
            <consortium name="The Broad Institute Genome Sequencing Center for Infectious Disease"/>
            <person name="Wu L."/>
            <person name="Ma J."/>
        </authorList>
    </citation>
    <scope>NUCLEOTIDE SEQUENCE [LARGE SCALE GENOMIC DNA]</scope>
    <source>
        <strain evidence="4">CGMCC 1.10106</strain>
    </source>
</reference>
<organism evidence="3 4">
    <name type="scientific">Sphingomonas psychrolutea</name>
    <dbReference type="NCBI Taxonomy" id="1259676"/>
    <lineage>
        <taxon>Bacteria</taxon>
        <taxon>Pseudomonadati</taxon>
        <taxon>Pseudomonadota</taxon>
        <taxon>Alphaproteobacteria</taxon>
        <taxon>Sphingomonadales</taxon>
        <taxon>Sphingomonadaceae</taxon>
        <taxon>Sphingomonas</taxon>
    </lineage>
</organism>
<name>A0ABQ1GG81_9SPHN</name>
<keyword evidence="4" id="KW-1185">Reference proteome</keyword>
<gene>
    <name evidence="3" type="ORF">GCM10011395_11680</name>
</gene>
<evidence type="ECO:0000313" key="4">
    <source>
        <dbReference type="Proteomes" id="UP000618591"/>
    </source>
</evidence>
<comment type="caution">
    <text evidence="3">The sequence shown here is derived from an EMBL/GenBank/DDBJ whole genome shotgun (WGS) entry which is preliminary data.</text>
</comment>
<evidence type="ECO:0000313" key="3">
    <source>
        <dbReference type="EMBL" id="GGA43070.1"/>
    </source>
</evidence>
<feature type="domain" description="YHYH" evidence="2">
    <location>
        <begin position="30"/>
        <end position="235"/>
    </location>
</feature>
<proteinExistence type="predicted"/>
<evidence type="ECO:0000256" key="1">
    <source>
        <dbReference type="SAM" id="MobiDB-lite"/>
    </source>
</evidence>
<feature type="region of interest" description="Disordered" evidence="1">
    <location>
        <begin position="1"/>
        <end position="25"/>
    </location>
</feature>
<evidence type="ECO:0000259" key="2">
    <source>
        <dbReference type="Pfam" id="PF14240"/>
    </source>
</evidence>
<protein>
    <recommendedName>
        <fullName evidence="2">YHYH domain-containing protein</fullName>
    </recommendedName>
</protein>
<dbReference type="Proteomes" id="UP000618591">
    <property type="component" value="Unassembled WGS sequence"/>
</dbReference>
<accession>A0ABQ1GG81</accession>
<dbReference type="InterPro" id="IPR025924">
    <property type="entry name" value="YHYH_dom"/>
</dbReference>
<dbReference type="Pfam" id="PF14240">
    <property type="entry name" value="YHYH"/>
    <property type="match status" value="1"/>
</dbReference>
<sequence length="237" mass="24557">MTANGVPNHQIGTFPNSGNPNTPTVQNVSFSATLAPTLTSSNNASRSLGYALNGVKLDPGTGGSCPSTATKASDCTAIGAGTYSLEALQSFFDFGVDSNNAHVQPGGIYHYHGMPEGILTAAGVGSAAQRMVLIGWAPDGYPIYARYGYSVATSAASTLKVIKGSYAVDTVADTGRPSAANIPLGTFVSDSNYVAGSGDLDDCNGRFGVTPEFPSGIYHYYATDTYPYLPRCFKGTF</sequence>
<dbReference type="EMBL" id="BMDW01000005">
    <property type="protein sequence ID" value="GGA43070.1"/>
    <property type="molecule type" value="Genomic_DNA"/>
</dbReference>